<gene>
    <name evidence="3" type="ORF">KFL_012760030</name>
</gene>
<feature type="region of interest" description="Disordered" evidence="2">
    <location>
        <begin position="334"/>
        <end position="391"/>
    </location>
</feature>
<feature type="coiled-coil region" evidence="1">
    <location>
        <begin position="76"/>
        <end position="103"/>
    </location>
</feature>
<accession>A0A1Y1IUL7</accession>
<proteinExistence type="predicted"/>
<evidence type="ECO:0000313" key="4">
    <source>
        <dbReference type="Proteomes" id="UP000054558"/>
    </source>
</evidence>
<sequence>MLGATLRLAIEGDLPAESPQGSQGRRGGTEWGRGKGSNNGMRGGETKEALPMGLSRRQTEKIERLESEIKAGGELLLEMKGEKEEADELLERYRAESQKLRRAVGYRKSRQGVANQTVKINTREVGLENRSQVNTDLRHLLQVMLSKNVSIENAIPLINQVLTFSAVSQGAKSIRLLKPPSVSTVSNIQLEMGHLTEFRLSKDWLDGRARNVNLSSDGTTKGGVDFQAVGMDVLNEQNETVRFLVGWKSLANHTVAEQVKEHEVMFERLRWACLAIDPEAAQQIARMSLDSDIIVATMGDHASDQKAKTKELQFRSEDPLLEWKARAARGAAPRLSSDWSGGCLGAVRPTGVHDRRVGKPPGSPPVGRTSPRQPPDQWDIPQAAPRSVGKP</sequence>
<feature type="region of interest" description="Disordered" evidence="2">
    <location>
        <begin position="9"/>
        <end position="51"/>
    </location>
</feature>
<feature type="non-terminal residue" evidence="3">
    <location>
        <position position="391"/>
    </location>
</feature>
<evidence type="ECO:0000256" key="1">
    <source>
        <dbReference type="SAM" id="Coils"/>
    </source>
</evidence>
<dbReference type="Proteomes" id="UP000054558">
    <property type="component" value="Unassembled WGS sequence"/>
</dbReference>
<name>A0A1Y1IUL7_KLENI</name>
<organism evidence="3 4">
    <name type="scientific">Klebsormidium nitens</name>
    <name type="common">Green alga</name>
    <name type="synonym">Ulothrix nitens</name>
    <dbReference type="NCBI Taxonomy" id="105231"/>
    <lineage>
        <taxon>Eukaryota</taxon>
        <taxon>Viridiplantae</taxon>
        <taxon>Streptophyta</taxon>
        <taxon>Klebsormidiophyceae</taxon>
        <taxon>Klebsormidiales</taxon>
        <taxon>Klebsormidiaceae</taxon>
        <taxon>Klebsormidium</taxon>
    </lineage>
</organism>
<keyword evidence="4" id="KW-1185">Reference proteome</keyword>
<protein>
    <submittedName>
        <fullName evidence="3">Uncharacterized protein</fullName>
    </submittedName>
</protein>
<evidence type="ECO:0000256" key="2">
    <source>
        <dbReference type="SAM" id="MobiDB-lite"/>
    </source>
</evidence>
<dbReference type="AlphaFoldDB" id="A0A1Y1IUL7"/>
<dbReference type="EMBL" id="DF238225">
    <property type="protein sequence ID" value="GAQ93061.1"/>
    <property type="molecule type" value="Genomic_DNA"/>
</dbReference>
<reference evidence="3 4" key="1">
    <citation type="journal article" date="2014" name="Nat. Commun.">
        <title>Klebsormidium flaccidum genome reveals primary factors for plant terrestrial adaptation.</title>
        <authorList>
            <person name="Hori K."/>
            <person name="Maruyama F."/>
            <person name="Fujisawa T."/>
            <person name="Togashi T."/>
            <person name="Yamamoto N."/>
            <person name="Seo M."/>
            <person name="Sato S."/>
            <person name="Yamada T."/>
            <person name="Mori H."/>
            <person name="Tajima N."/>
            <person name="Moriyama T."/>
            <person name="Ikeuchi M."/>
            <person name="Watanabe M."/>
            <person name="Wada H."/>
            <person name="Kobayashi K."/>
            <person name="Saito M."/>
            <person name="Masuda T."/>
            <person name="Sasaki-Sekimoto Y."/>
            <person name="Mashiguchi K."/>
            <person name="Awai K."/>
            <person name="Shimojima M."/>
            <person name="Masuda S."/>
            <person name="Iwai M."/>
            <person name="Nobusawa T."/>
            <person name="Narise T."/>
            <person name="Kondo S."/>
            <person name="Saito H."/>
            <person name="Sato R."/>
            <person name="Murakawa M."/>
            <person name="Ihara Y."/>
            <person name="Oshima-Yamada Y."/>
            <person name="Ohtaka K."/>
            <person name="Satoh M."/>
            <person name="Sonobe K."/>
            <person name="Ishii M."/>
            <person name="Ohtani R."/>
            <person name="Kanamori-Sato M."/>
            <person name="Honoki R."/>
            <person name="Miyazaki D."/>
            <person name="Mochizuki H."/>
            <person name="Umetsu J."/>
            <person name="Higashi K."/>
            <person name="Shibata D."/>
            <person name="Kamiya Y."/>
            <person name="Sato N."/>
            <person name="Nakamura Y."/>
            <person name="Tabata S."/>
            <person name="Ida S."/>
            <person name="Kurokawa K."/>
            <person name="Ohta H."/>
        </authorList>
    </citation>
    <scope>NUCLEOTIDE SEQUENCE [LARGE SCALE GENOMIC DNA]</scope>
    <source>
        <strain evidence="3 4">NIES-2285</strain>
    </source>
</reference>
<keyword evidence="1" id="KW-0175">Coiled coil</keyword>
<feature type="compositionally biased region" description="Gly residues" evidence="2">
    <location>
        <begin position="24"/>
        <end position="43"/>
    </location>
</feature>
<evidence type="ECO:0000313" key="3">
    <source>
        <dbReference type="EMBL" id="GAQ93061.1"/>
    </source>
</evidence>